<dbReference type="InterPro" id="IPR036291">
    <property type="entry name" value="NAD(P)-bd_dom_sf"/>
</dbReference>
<dbReference type="RefSeq" id="WP_153760498.1">
    <property type="nucleotide sequence ID" value="NZ_CP045851.1"/>
</dbReference>
<organism evidence="6 7">
    <name type="scientific">Actinomarinicola tropica</name>
    <dbReference type="NCBI Taxonomy" id="2789776"/>
    <lineage>
        <taxon>Bacteria</taxon>
        <taxon>Bacillati</taxon>
        <taxon>Actinomycetota</taxon>
        <taxon>Acidimicrobiia</taxon>
        <taxon>Acidimicrobiales</taxon>
        <taxon>Iamiaceae</taxon>
        <taxon>Actinomarinicola</taxon>
    </lineage>
</organism>
<dbReference type="AlphaFoldDB" id="A0A5Q2RLN8"/>
<dbReference type="Pfam" id="PF02558">
    <property type="entry name" value="ApbA"/>
    <property type="match status" value="1"/>
</dbReference>
<dbReference type="InterPro" id="IPR013332">
    <property type="entry name" value="KPR_N"/>
</dbReference>
<dbReference type="InterPro" id="IPR008927">
    <property type="entry name" value="6-PGluconate_DH-like_C_sf"/>
</dbReference>
<dbReference type="KEGG" id="atq:GH723_15525"/>
<dbReference type="Pfam" id="PF08546">
    <property type="entry name" value="ApbA_C"/>
    <property type="match status" value="1"/>
</dbReference>
<dbReference type="Gene3D" id="3.40.50.720">
    <property type="entry name" value="NAD(P)-binding Rossmann-like Domain"/>
    <property type="match status" value="1"/>
</dbReference>
<gene>
    <name evidence="6" type="ORF">GH723_15525</name>
</gene>
<dbReference type="GO" id="GO:0008677">
    <property type="term" value="F:2-dehydropantoate 2-reductase activity"/>
    <property type="evidence" value="ECO:0007669"/>
    <property type="project" value="TreeGrafter"/>
</dbReference>
<feature type="domain" description="Ketopantoate reductase N-terminal" evidence="4">
    <location>
        <begin position="4"/>
        <end position="137"/>
    </location>
</feature>
<feature type="domain" description="Ketopantoate reductase C-terminal" evidence="5">
    <location>
        <begin position="179"/>
        <end position="297"/>
    </location>
</feature>
<dbReference type="EMBL" id="CP045851">
    <property type="protein sequence ID" value="QGG96394.1"/>
    <property type="molecule type" value="Genomic_DNA"/>
</dbReference>
<evidence type="ECO:0000259" key="4">
    <source>
        <dbReference type="Pfam" id="PF02558"/>
    </source>
</evidence>
<dbReference type="PANTHER" id="PTHR43765:SF2">
    <property type="entry name" value="2-DEHYDROPANTOATE 2-REDUCTASE"/>
    <property type="match status" value="1"/>
</dbReference>
<dbReference type="Proteomes" id="UP000334019">
    <property type="component" value="Chromosome"/>
</dbReference>
<dbReference type="InterPro" id="IPR013328">
    <property type="entry name" value="6PGD_dom2"/>
</dbReference>
<keyword evidence="3" id="KW-0560">Oxidoreductase</keyword>
<accession>A0A5Q2RLN8</accession>
<dbReference type="Gene3D" id="1.10.1040.10">
    <property type="entry name" value="N-(1-d-carboxylethyl)-l-norvaline Dehydrogenase, domain 2"/>
    <property type="match status" value="1"/>
</dbReference>
<dbReference type="SUPFAM" id="SSF48179">
    <property type="entry name" value="6-phosphogluconate dehydrogenase C-terminal domain-like"/>
    <property type="match status" value="1"/>
</dbReference>
<evidence type="ECO:0000256" key="1">
    <source>
        <dbReference type="ARBA" id="ARBA00007870"/>
    </source>
</evidence>
<dbReference type="GO" id="GO:0005737">
    <property type="term" value="C:cytoplasm"/>
    <property type="evidence" value="ECO:0007669"/>
    <property type="project" value="TreeGrafter"/>
</dbReference>
<dbReference type="PANTHER" id="PTHR43765">
    <property type="entry name" value="2-DEHYDROPANTOATE 2-REDUCTASE-RELATED"/>
    <property type="match status" value="1"/>
</dbReference>
<reference evidence="6 7" key="1">
    <citation type="submission" date="2019-11" db="EMBL/GenBank/DDBJ databases">
        <authorList>
            <person name="He Y."/>
        </authorList>
    </citation>
    <scope>NUCLEOTIDE SEQUENCE [LARGE SCALE GENOMIC DNA]</scope>
    <source>
        <strain evidence="6 7">SCSIO 58843</strain>
    </source>
</reference>
<evidence type="ECO:0000313" key="6">
    <source>
        <dbReference type="EMBL" id="QGG96394.1"/>
    </source>
</evidence>
<keyword evidence="2" id="KW-0521">NADP</keyword>
<dbReference type="SUPFAM" id="SSF51735">
    <property type="entry name" value="NAD(P)-binding Rossmann-fold domains"/>
    <property type="match status" value="1"/>
</dbReference>
<dbReference type="InterPro" id="IPR013752">
    <property type="entry name" value="KPA_reductase"/>
</dbReference>
<sequence length="320" mass="33635">MRFVVYGAGAIGGVVGGRLFEHGHDVTLIARGEHLRVIQSVGLRVDSPGGSITLEIPAAASPREVQWHGDEAVLLCVKGQDTVGALDDLRLAAPPSVAIFCLQNGVANEREALRRFAHVHGVTVMAPTGHLEPGAVQAWSDPIAGMFDVGRYPSGVDGADEAFAQACEESRLQSIPRPDIMRWKHAKLLMNLGNAVQALFEGQDGADEVARAARAEGREVFAAAGIDHASAEEDRERRGDVLQIGAIDGLERGGGSTWQSLARGQGTVETDLLNGEITLLGRLHGVATPINERLQRWMAAANAGGAAPGSADLAAFLAEG</sequence>
<evidence type="ECO:0000256" key="3">
    <source>
        <dbReference type="ARBA" id="ARBA00023002"/>
    </source>
</evidence>
<evidence type="ECO:0000313" key="7">
    <source>
        <dbReference type="Proteomes" id="UP000334019"/>
    </source>
</evidence>
<keyword evidence="7" id="KW-1185">Reference proteome</keyword>
<comment type="similarity">
    <text evidence="1">Belongs to the ketopantoate reductase family.</text>
</comment>
<proteinExistence type="inferred from homology"/>
<evidence type="ECO:0000259" key="5">
    <source>
        <dbReference type="Pfam" id="PF08546"/>
    </source>
</evidence>
<dbReference type="GO" id="GO:0050661">
    <property type="term" value="F:NADP binding"/>
    <property type="evidence" value="ECO:0007669"/>
    <property type="project" value="TreeGrafter"/>
</dbReference>
<dbReference type="InterPro" id="IPR050838">
    <property type="entry name" value="Ketopantoate_reductase"/>
</dbReference>
<name>A0A5Q2RLN8_9ACTN</name>
<evidence type="ECO:0000256" key="2">
    <source>
        <dbReference type="ARBA" id="ARBA00022857"/>
    </source>
</evidence>
<protein>
    <submittedName>
        <fullName evidence="6">Ketopantoate reductase family protein</fullName>
    </submittedName>
</protein>